<gene>
    <name evidence="1" type="ORF">LCGC14_2449700</name>
</gene>
<sequence length="196" mass="21995">MPRDLPDWGALSAQATVYEVTDMGEMAVRLGSIVSHDRRGDVIWFDDFESGLSKWAASVFGAGSVVDLSVEQARHGRFSARLVAGSDDAKRCWITHRSAFAVLSRFGIEVSFNLATDIDLLQIYYYLYNGTQLTLAVIQWIDATDTLQYLDDAGNWVTFATGVKIIQRDNLFHTGKLVVDAINNQYVRFLLNNVEY</sequence>
<reference evidence="1" key="1">
    <citation type="journal article" date="2015" name="Nature">
        <title>Complex archaea that bridge the gap between prokaryotes and eukaryotes.</title>
        <authorList>
            <person name="Spang A."/>
            <person name="Saw J.H."/>
            <person name="Jorgensen S.L."/>
            <person name="Zaremba-Niedzwiedzka K."/>
            <person name="Martijn J."/>
            <person name="Lind A.E."/>
            <person name="van Eijk R."/>
            <person name="Schleper C."/>
            <person name="Guy L."/>
            <person name="Ettema T.J."/>
        </authorList>
    </citation>
    <scope>NUCLEOTIDE SEQUENCE</scope>
</reference>
<comment type="caution">
    <text evidence="1">The sequence shown here is derived from an EMBL/GenBank/DDBJ whole genome shotgun (WGS) entry which is preliminary data.</text>
</comment>
<name>A0A0F9DTK4_9ZZZZ</name>
<feature type="non-terminal residue" evidence="1">
    <location>
        <position position="196"/>
    </location>
</feature>
<proteinExistence type="predicted"/>
<accession>A0A0F9DTK4</accession>
<dbReference type="AlphaFoldDB" id="A0A0F9DTK4"/>
<protein>
    <submittedName>
        <fullName evidence="1">Uncharacterized protein</fullName>
    </submittedName>
</protein>
<evidence type="ECO:0000313" key="1">
    <source>
        <dbReference type="EMBL" id="KKL21016.1"/>
    </source>
</evidence>
<dbReference type="EMBL" id="LAZR01037883">
    <property type="protein sequence ID" value="KKL21016.1"/>
    <property type="molecule type" value="Genomic_DNA"/>
</dbReference>
<organism evidence="1">
    <name type="scientific">marine sediment metagenome</name>
    <dbReference type="NCBI Taxonomy" id="412755"/>
    <lineage>
        <taxon>unclassified sequences</taxon>
        <taxon>metagenomes</taxon>
        <taxon>ecological metagenomes</taxon>
    </lineage>
</organism>